<dbReference type="STRING" id="519472.BHY08_08655"/>
<organism evidence="1 2">
    <name type="scientific">Vagococcus teuberi</name>
    <dbReference type="NCBI Taxonomy" id="519472"/>
    <lineage>
        <taxon>Bacteria</taxon>
        <taxon>Bacillati</taxon>
        <taxon>Bacillota</taxon>
        <taxon>Bacilli</taxon>
        <taxon>Lactobacillales</taxon>
        <taxon>Enterococcaceae</taxon>
        <taxon>Vagococcus</taxon>
    </lineage>
</organism>
<dbReference type="EMBL" id="CP017267">
    <property type="protein sequence ID" value="APB32266.1"/>
    <property type="molecule type" value="Genomic_DNA"/>
</dbReference>
<evidence type="ECO:0008006" key="3">
    <source>
        <dbReference type="Google" id="ProtNLM"/>
    </source>
</evidence>
<protein>
    <recommendedName>
        <fullName evidence="3">Alpha/beta hydrolase</fullName>
    </recommendedName>
</protein>
<dbReference type="Pfam" id="PF06028">
    <property type="entry name" value="DUF915"/>
    <property type="match status" value="1"/>
</dbReference>
<dbReference type="Proteomes" id="UP000191200">
    <property type="component" value="Chromosome"/>
</dbReference>
<dbReference type="SUPFAM" id="SSF53474">
    <property type="entry name" value="alpha/beta-Hydrolases"/>
    <property type="match status" value="1"/>
</dbReference>
<gene>
    <name evidence="1" type="ORF">BHY08_08655</name>
</gene>
<dbReference type="PANTHER" id="PTHR37946:SF1">
    <property type="entry name" value="SLL1969 PROTEIN"/>
    <property type="match status" value="1"/>
</dbReference>
<dbReference type="InterPro" id="IPR010315">
    <property type="entry name" value="DUF915_hydro-like"/>
</dbReference>
<dbReference type="AlphaFoldDB" id="A0A1J0A8K3"/>
<name>A0A1J0A8K3_9ENTE</name>
<accession>A0A1J0A8K3</accession>
<sequence>MGILILILSGCRLNNSVKPLSSEEKAVDVAYSDVPTIFLHGAGGGKHSLGGMLNRFTNQEVAQKSLVLTVSKDGIVSEKKALKDGHFSKDNPMVQVLFEDNRNNEWEQAAWIKAVLVFLQENYQVKTVNLVGHSMGGISEFRYLLQDGTNATLPKVNKFVAIGSPFNEFLDTFDSQSLDDLLIAGPSQRSERFILYENELDGMPKDVDVLLIAGKLSENDLSDKVVPLSSALSVNMMLMNNGNNVEHVIITGADHSGLHENKEVDEKVSHFLWYKN</sequence>
<dbReference type="Gene3D" id="3.40.50.1820">
    <property type="entry name" value="alpha/beta hydrolase"/>
    <property type="match status" value="1"/>
</dbReference>
<dbReference type="InterPro" id="IPR029058">
    <property type="entry name" value="AB_hydrolase_fold"/>
</dbReference>
<evidence type="ECO:0000313" key="1">
    <source>
        <dbReference type="EMBL" id="APB32266.1"/>
    </source>
</evidence>
<dbReference type="PANTHER" id="PTHR37946">
    <property type="entry name" value="SLL1969 PROTEIN"/>
    <property type="match status" value="1"/>
</dbReference>
<evidence type="ECO:0000313" key="2">
    <source>
        <dbReference type="Proteomes" id="UP000191200"/>
    </source>
</evidence>
<dbReference type="KEGG" id="vte:BHY08_08655"/>
<proteinExistence type="predicted"/>
<reference evidence="1 2" key="1">
    <citation type="submission" date="2016-09" db="EMBL/GenBank/DDBJ databases">
        <title>Vagococcus teuberi sp. nov., isolated from the Malian artisanal sour milk fene.</title>
        <authorList>
            <person name="Wullschleger S."/>
            <person name="Seifert C."/>
            <person name="Baumgartner S."/>
            <person name="Lacroix C."/>
            <person name="Bonfoh B."/>
            <person name="Stevens M.J."/>
            <person name="Meile L."/>
        </authorList>
    </citation>
    <scope>NUCLEOTIDE SEQUENCE [LARGE SCALE GENOMIC DNA]</scope>
    <source>
        <strain evidence="1 2">DSM 21459</strain>
    </source>
</reference>
<keyword evidence="2" id="KW-1185">Reference proteome</keyword>